<dbReference type="EMBL" id="WJEC01008286">
    <property type="protein sequence ID" value="KAF7462934.1"/>
    <property type="molecule type" value="Genomic_DNA"/>
</dbReference>
<evidence type="ECO:0000313" key="1">
    <source>
        <dbReference type="EMBL" id="KAF7462934.1"/>
    </source>
</evidence>
<reference evidence="1" key="2">
    <citation type="submission" date="2020-08" db="EMBL/GenBank/DDBJ databases">
        <authorList>
            <person name="Shumante A."/>
            <person name="Zimin A.V."/>
            <person name="Puiu D."/>
            <person name="Salzberg S.L."/>
        </authorList>
    </citation>
    <scope>NUCLEOTIDE SEQUENCE</scope>
    <source>
        <strain evidence="1">WC2-LM</strain>
        <tissue evidence="1">Liver</tissue>
    </source>
</reference>
<proteinExistence type="predicted"/>
<evidence type="ECO:0000313" key="2">
    <source>
        <dbReference type="EMBL" id="VTJ80459.1"/>
    </source>
</evidence>
<dbReference type="EMBL" id="CABDUW010001297">
    <property type="protein sequence ID" value="VTJ80459.1"/>
    <property type="molecule type" value="Genomic_DNA"/>
</dbReference>
<dbReference type="Proteomes" id="UP000662637">
    <property type="component" value="Unassembled WGS sequence"/>
</dbReference>
<reference evidence="2 3" key="1">
    <citation type="submission" date="2019-04" db="EMBL/GenBank/DDBJ databases">
        <authorList>
            <person name="Alioto T."/>
            <person name="Alioto T."/>
        </authorList>
    </citation>
    <scope>NUCLEOTIDE SEQUENCE [LARGE SCALE GENOMIC DNA]</scope>
</reference>
<organism evidence="2 3">
    <name type="scientific">Marmota monax</name>
    <name type="common">Woodchuck</name>
    <dbReference type="NCBI Taxonomy" id="9995"/>
    <lineage>
        <taxon>Eukaryota</taxon>
        <taxon>Metazoa</taxon>
        <taxon>Chordata</taxon>
        <taxon>Craniata</taxon>
        <taxon>Vertebrata</taxon>
        <taxon>Euteleostomi</taxon>
        <taxon>Mammalia</taxon>
        <taxon>Eutheria</taxon>
        <taxon>Euarchontoglires</taxon>
        <taxon>Glires</taxon>
        <taxon>Rodentia</taxon>
        <taxon>Sciuromorpha</taxon>
        <taxon>Sciuridae</taxon>
        <taxon>Xerinae</taxon>
        <taxon>Marmotini</taxon>
        <taxon>Marmota</taxon>
    </lineage>
</organism>
<protein>
    <submittedName>
        <fullName evidence="2">Uncharacterized protein</fullName>
    </submittedName>
</protein>
<name>A0A5E4CH46_MARMO</name>
<accession>A0A5E4CH46</accession>
<sequence length="132" mass="15088">MIELDGESSRPVRGTQFAPMALDLHGRMLLTFAQGFHQRFLFSSIPFSPLGLSGNTLCLGQERRPKSHVVHLACSQPQVGSSMYLLYKSYRREKPIEIGHCKFWMLSDLCQKEVNQTPELSFLERMLTLDKV</sequence>
<dbReference type="AlphaFoldDB" id="A0A5E4CH46"/>
<dbReference type="Proteomes" id="UP000335636">
    <property type="component" value="Unassembled WGS sequence"/>
</dbReference>
<gene>
    <name evidence="1" type="ORF">GHT09_010843</name>
    <name evidence="2" type="ORF">MONAX_5E017916</name>
</gene>
<keyword evidence="3" id="KW-1185">Reference proteome</keyword>
<evidence type="ECO:0000313" key="3">
    <source>
        <dbReference type="Proteomes" id="UP000335636"/>
    </source>
</evidence>